<dbReference type="AlphaFoldDB" id="A0A7J6WA87"/>
<reference evidence="1 2" key="1">
    <citation type="submission" date="2020-06" db="EMBL/GenBank/DDBJ databases">
        <title>Transcriptomic and genomic resources for Thalictrum thalictroides and T. hernandezii: Facilitating candidate gene discovery in an emerging model plant lineage.</title>
        <authorList>
            <person name="Arias T."/>
            <person name="Riano-Pachon D.M."/>
            <person name="Di Stilio V.S."/>
        </authorList>
    </citation>
    <scope>NUCLEOTIDE SEQUENCE [LARGE SCALE GENOMIC DNA]</scope>
    <source>
        <strain evidence="2">cv. WT478/WT964</strain>
        <tissue evidence="1">Leaves</tissue>
    </source>
</reference>
<dbReference type="EMBL" id="JABWDY010020247">
    <property type="protein sequence ID" value="KAF5193295.1"/>
    <property type="molecule type" value="Genomic_DNA"/>
</dbReference>
<proteinExistence type="predicted"/>
<dbReference type="Proteomes" id="UP000554482">
    <property type="component" value="Unassembled WGS sequence"/>
</dbReference>
<protein>
    <submittedName>
        <fullName evidence="1">Uncharacterized protein</fullName>
    </submittedName>
</protein>
<evidence type="ECO:0000313" key="2">
    <source>
        <dbReference type="Proteomes" id="UP000554482"/>
    </source>
</evidence>
<sequence length="59" mass="6948">EEEGKENTWTKEAVAVGYGRMETERGRDGGCGCVELLFVERRRDRSRREERRQLGWAFV</sequence>
<comment type="caution">
    <text evidence="1">The sequence shown here is derived from an EMBL/GenBank/DDBJ whole genome shotgun (WGS) entry which is preliminary data.</text>
</comment>
<keyword evidence="2" id="KW-1185">Reference proteome</keyword>
<gene>
    <name evidence="1" type="ORF">FRX31_017118</name>
</gene>
<feature type="non-terminal residue" evidence="1">
    <location>
        <position position="1"/>
    </location>
</feature>
<evidence type="ECO:0000313" key="1">
    <source>
        <dbReference type="EMBL" id="KAF5193295.1"/>
    </source>
</evidence>
<accession>A0A7J6WA87</accession>
<organism evidence="1 2">
    <name type="scientific">Thalictrum thalictroides</name>
    <name type="common">Rue-anemone</name>
    <name type="synonym">Anemone thalictroides</name>
    <dbReference type="NCBI Taxonomy" id="46969"/>
    <lineage>
        <taxon>Eukaryota</taxon>
        <taxon>Viridiplantae</taxon>
        <taxon>Streptophyta</taxon>
        <taxon>Embryophyta</taxon>
        <taxon>Tracheophyta</taxon>
        <taxon>Spermatophyta</taxon>
        <taxon>Magnoliopsida</taxon>
        <taxon>Ranunculales</taxon>
        <taxon>Ranunculaceae</taxon>
        <taxon>Thalictroideae</taxon>
        <taxon>Thalictrum</taxon>
    </lineage>
</organism>
<name>A0A7J6WA87_THATH</name>